<dbReference type="AlphaFoldDB" id="A0A1C1YUU6"/>
<reference evidence="1 2" key="1">
    <citation type="submission" date="2015-12" db="EMBL/GenBank/DDBJ databases">
        <authorList>
            <person name="Shamseldin A."/>
            <person name="Moawad H."/>
            <person name="Abd El-Rahim W.M."/>
            <person name="Sadowsky M.J."/>
        </authorList>
    </citation>
    <scope>NUCLEOTIDE SEQUENCE [LARGE SCALE GENOMIC DNA]</scope>
    <source>
        <strain evidence="1 2">JC234</strain>
    </source>
</reference>
<comment type="caution">
    <text evidence="1">The sequence shown here is derived from an EMBL/GenBank/DDBJ whole genome shotgun (WGS) entry which is preliminary data.</text>
</comment>
<name>A0A1C1YUU6_9HYPH</name>
<organism evidence="1 2">
    <name type="scientific">Hoeflea olei</name>
    <dbReference type="NCBI Taxonomy" id="1480615"/>
    <lineage>
        <taxon>Bacteria</taxon>
        <taxon>Pseudomonadati</taxon>
        <taxon>Pseudomonadota</taxon>
        <taxon>Alphaproteobacteria</taxon>
        <taxon>Hyphomicrobiales</taxon>
        <taxon>Rhizobiaceae</taxon>
        <taxon>Hoeflea</taxon>
    </lineage>
</organism>
<evidence type="ECO:0000313" key="1">
    <source>
        <dbReference type="EMBL" id="OCW57225.1"/>
    </source>
</evidence>
<dbReference type="STRING" id="1480615.AWJ14_11595"/>
<keyword evidence="2" id="KW-1185">Reference proteome</keyword>
<dbReference type="Proteomes" id="UP000094795">
    <property type="component" value="Unassembled WGS sequence"/>
</dbReference>
<proteinExistence type="predicted"/>
<gene>
    <name evidence="1" type="ORF">AWJ14_11595</name>
</gene>
<evidence type="ECO:0008006" key="3">
    <source>
        <dbReference type="Google" id="ProtNLM"/>
    </source>
</evidence>
<protein>
    <recommendedName>
        <fullName evidence="3">N-acetyltransferase domain-containing protein</fullName>
    </recommendedName>
</protein>
<sequence>MNEPQATCSDANLDRVFGRVLARMVGIIAEHDGAPVGIAWATADEYLLSDRPRFVTVHLVAAGLTLTPFRRAKALLTLVAAIRQWAAVQDASPVFFHVMTGAKLAAADRLMKAAGAKSVGGSYAYWFSRCML</sequence>
<evidence type="ECO:0000313" key="2">
    <source>
        <dbReference type="Proteomes" id="UP000094795"/>
    </source>
</evidence>
<dbReference type="RefSeq" id="WP_066179717.1">
    <property type="nucleotide sequence ID" value="NZ_LQZT01000021.1"/>
</dbReference>
<accession>A0A1C1YUU6</accession>
<dbReference type="EMBL" id="LQZT01000021">
    <property type="protein sequence ID" value="OCW57225.1"/>
    <property type="molecule type" value="Genomic_DNA"/>
</dbReference>
<dbReference type="OrthoDB" id="8455060at2"/>